<sequence length="92" mass="9221">MPSAAVIDLDATADPAPPGTRRWLPALVAVGVLAFAGGAEAAPPLKPSLVLPPDGTAVHVLGRAASPPTKCITTATLMACWSGRVSIWNPAA</sequence>
<comment type="caution">
    <text evidence="1">The sequence shown here is derived from an EMBL/GenBank/DDBJ whole genome shotgun (WGS) entry which is preliminary data.</text>
</comment>
<keyword evidence="2" id="KW-1185">Reference proteome</keyword>
<organism evidence="1 2">
    <name type="scientific">Micromonospora arida</name>
    <dbReference type="NCBI Taxonomy" id="2203715"/>
    <lineage>
        <taxon>Bacteria</taxon>
        <taxon>Bacillati</taxon>
        <taxon>Actinomycetota</taxon>
        <taxon>Actinomycetes</taxon>
        <taxon>Micromonosporales</taxon>
        <taxon>Micromonosporaceae</taxon>
        <taxon>Micromonospora</taxon>
    </lineage>
</organism>
<evidence type="ECO:0000313" key="2">
    <source>
        <dbReference type="Proteomes" id="UP000266889"/>
    </source>
</evidence>
<dbReference type="Proteomes" id="UP000266889">
    <property type="component" value="Unassembled WGS sequence"/>
</dbReference>
<name>A0A3N9X3S5_9ACTN</name>
<gene>
    <name evidence="1" type="ORF">DLJ58_20995</name>
</gene>
<accession>A0A3N9X3S5</accession>
<dbReference type="AlphaFoldDB" id="A0A3N9X3S5"/>
<dbReference type="EMBL" id="QGSY01000217">
    <property type="protein sequence ID" value="RQX07610.1"/>
    <property type="molecule type" value="Genomic_DNA"/>
</dbReference>
<reference evidence="1 2" key="1">
    <citation type="submission" date="2018-05" db="EMBL/GenBank/DDBJ databases">
        <title>Micromonospora from Atacama Desert.</title>
        <authorList>
            <person name="Carro L."/>
            <person name="Goodfellow M."/>
            <person name="Klenk H.-P."/>
        </authorList>
    </citation>
    <scope>NUCLEOTIDE SEQUENCE [LARGE SCALE GENOMIC DNA]</scope>
    <source>
        <strain evidence="1 2">LB32</strain>
    </source>
</reference>
<evidence type="ECO:0000313" key="1">
    <source>
        <dbReference type="EMBL" id="RQX07610.1"/>
    </source>
</evidence>
<proteinExistence type="predicted"/>
<protein>
    <submittedName>
        <fullName evidence="1">Uncharacterized protein</fullName>
    </submittedName>
</protein>
<dbReference type="RefSeq" id="WP_124858727.1">
    <property type="nucleotide sequence ID" value="NZ_JBEXIG010000014.1"/>
</dbReference>